<dbReference type="Gene3D" id="3.40.50.720">
    <property type="entry name" value="NAD(P)-binding Rossmann-like Domain"/>
    <property type="match status" value="1"/>
</dbReference>
<comment type="subunit">
    <text evidence="8">Homodimer.</text>
</comment>
<feature type="binding site" evidence="8 10">
    <location>
        <position position="111"/>
    </location>
    <ligand>
        <name>substrate</name>
    </ligand>
</feature>
<dbReference type="Pfam" id="PF05201">
    <property type="entry name" value="GlutR_N"/>
    <property type="match status" value="1"/>
</dbReference>
<gene>
    <name evidence="8" type="primary">hemA</name>
    <name evidence="16" type="ORF">HQM25_06110</name>
</gene>
<feature type="domain" description="Quinate/shikimate 5-dehydrogenase/glutamyl-tRNA reductase" evidence="14">
    <location>
        <begin position="173"/>
        <end position="292"/>
    </location>
</feature>
<dbReference type="InterPro" id="IPR036343">
    <property type="entry name" value="GluRdtase_N_sf"/>
</dbReference>
<feature type="site" description="Important for activity" evidence="8 12">
    <location>
        <position position="101"/>
    </location>
</feature>
<feature type="domain" description="Glutamyl-tRNA reductase N-terminal" evidence="15">
    <location>
        <begin position="6"/>
        <end position="156"/>
    </location>
</feature>
<evidence type="ECO:0000313" key="16">
    <source>
        <dbReference type="EMBL" id="QKJ18994.1"/>
    </source>
</evidence>
<comment type="domain">
    <text evidence="8">Possesses an unusual extended V-shaped dimeric structure with each monomer consisting of three distinct domains arranged along a curved 'spinal' alpha-helix. The N-terminal catalytic domain specifically recognizes the glutamate moiety of the substrate. The second domain is the NADPH-binding domain, and the third C-terminal domain is responsible for dimerization.</text>
</comment>
<reference evidence="16 17" key="1">
    <citation type="submission" date="2020-05" db="EMBL/GenBank/DDBJ databases">
        <title>Strain PA2F3 complete genome.</title>
        <authorList>
            <person name="Kim Y.-S."/>
            <person name="Kim S.-J."/>
            <person name="Jung H.-k."/>
            <person name="Kim S.-E."/>
            <person name="Kim K.-H."/>
        </authorList>
    </citation>
    <scope>NUCLEOTIDE SEQUENCE [LARGE SCALE GENOMIC DNA]</scope>
    <source>
        <strain evidence="16 17">PA2F3</strain>
    </source>
</reference>
<feature type="active site" description="Nucleophile" evidence="8 9">
    <location>
        <position position="47"/>
    </location>
</feature>
<evidence type="ECO:0000256" key="9">
    <source>
        <dbReference type="PIRSR" id="PIRSR000445-1"/>
    </source>
</evidence>
<evidence type="ECO:0000256" key="10">
    <source>
        <dbReference type="PIRSR" id="PIRSR000445-2"/>
    </source>
</evidence>
<dbReference type="InterPro" id="IPR000343">
    <property type="entry name" value="4pyrrol_synth_GluRdtase"/>
</dbReference>
<evidence type="ECO:0000256" key="7">
    <source>
        <dbReference type="ARBA" id="ARBA00047464"/>
    </source>
</evidence>
<dbReference type="RefSeq" id="WP_172989435.1">
    <property type="nucleotide sequence ID" value="NZ_CP054038.1"/>
</dbReference>
<keyword evidence="6 8" id="KW-0627">Porphyrin biosynthesis</keyword>
<evidence type="ECO:0000256" key="1">
    <source>
        <dbReference type="ARBA" id="ARBA00005059"/>
    </source>
</evidence>
<dbReference type="EMBL" id="CP054038">
    <property type="protein sequence ID" value="QKJ18994.1"/>
    <property type="molecule type" value="Genomic_DNA"/>
</dbReference>
<keyword evidence="5 8" id="KW-0560">Oxidoreductase</keyword>
<dbReference type="InterPro" id="IPR015895">
    <property type="entry name" value="4pyrrol_synth_GluRdtase_N"/>
</dbReference>
<evidence type="ECO:0000256" key="8">
    <source>
        <dbReference type="HAMAP-Rule" id="MF_00087"/>
    </source>
</evidence>
<evidence type="ECO:0000256" key="2">
    <source>
        <dbReference type="ARBA" id="ARBA00005916"/>
    </source>
</evidence>
<comment type="similarity">
    <text evidence="2 8">Belongs to the glutamyl-tRNA reductase family.</text>
</comment>
<dbReference type="PANTHER" id="PTHR43013">
    <property type="entry name" value="GLUTAMYL-TRNA REDUCTASE"/>
    <property type="match status" value="1"/>
</dbReference>
<comment type="catalytic activity">
    <reaction evidence="7 8">
        <text>(S)-4-amino-5-oxopentanoate + tRNA(Glu) + NADP(+) = L-glutamyl-tRNA(Glu) + NADPH + H(+)</text>
        <dbReference type="Rhea" id="RHEA:12344"/>
        <dbReference type="Rhea" id="RHEA-COMP:9663"/>
        <dbReference type="Rhea" id="RHEA-COMP:9680"/>
        <dbReference type="ChEBI" id="CHEBI:15378"/>
        <dbReference type="ChEBI" id="CHEBI:57501"/>
        <dbReference type="ChEBI" id="CHEBI:57783"/>
        <dbReference type="ChEBI" id="CHEBI:58349"/>
        <dbReference type="ChEBI" id="CHEBI:78442"/>
        <dbReference type="ChEBI" id="CHEBI:78520"/>
        <dbReference type="EC" id="1.2.1.70"/>
    </reaction>
</comment>
<dbReference type="EC" id="1.2.1.70" evidence="3 8"/>
<keyword evidence="4 8" id="KW-0521">NADP</keyword>
<dbReference type="HAMAP" id="MF_00087">
    <property type="entry name" value="Glu_tRNA_reductase"/>
    <property type="match status" value="1"/>
</dbReference>
<evidence type="ECO:0000256" key="11">
    <source>
        <dbReference type="PIRSR" id="PIRSR000445-3"/>
    </source>
</evidence>
<organism evidence="16 17">
    <name type="scientific">Microbacterium hominis</name>
    <dbReference type="NCBI Taxonomy" id="162426"/>
    <lineage>
        <taxon>Bacteria</taxon>
        <taxon>Bacillati</taxon>
        <taxon>Actinomycetota</taxon>
        <taxon>Actinomycetes</taxon>
        <taxon>Micrococcales</taxon>
        <taxon>Microbacteriaceae</taxon>
        <taxon>Microbacterium</taxon>
    </lineage>
</organism>
<evidence type="ECO:0000259" key="13">
    <source>
        <dbReference type="Pfam" id="PF00745"/>
    </source>
</evidence>
<dbReference type="Gene3D" id="3.30.460.30">
    <property type="entry name" value="Glutamyl-tRNA reductase, N-terminal domain"/>
    <property type="match status" value="1"/>
</dbReference>
<dbReference type="UniPathway" id="UPA00251">
    <property type="reaction ID" value="UER00316"/>
</dbReference>
<evidence type="ECO:0000256" key="12">
    <source>
        <dbReference type="PIRSR" id="PIRSR000445-4"/>
    </source>
</evidence>
<dbReference type="GO" id="GO:0008883">
    <property type="term" value="F:glutamyl-tRNA reductase activity"/>
    <property type="evidence" value="ECO:0007669"/>
    <property type="project" value="UniProtKB-UniRule"/>
</dbReference>
<dbReference type="GO" id="GO:0050661">
    <property type="term" value="F:NADP binding"/>
    <property type="evidence" value="ECO:0007669"/>
    <property type="project" value="InterPro"/>
</dbReference>
<evidence type="ECO:0000256" key="4">
    <source>
        <dbReference type="ARBA" id="ARBA00022857"/>
    </source>
</evidence>
<dbReference type="NCBIfam" id="NF000750">
    <property type="entry name" value="PRK00045.3-4"/>
    <property type="match status" value="1"/>
</dbReference>
<dbReference type="GO" id="GO:0019353">
    <property type="term" value="P:protoporphyrinogen IX biosynthetic process from glutamate"/>
    <property type="evidence" value="ECO:0007669"/>
    <property type="project" value="TreeGrafter"/>
</dbReference>
<dbReference type="PANTHER" id="PTHR43013:SF1">
    <property type="entry name" value="GLUTAMYL-TRNA REDUCTASE"/>
    <property type="match status" value="1"/>
</dbReference>
<evidence type="ECO:0000259" key="15">
    <source>
        <dbReference type="Pfam" id="PF05201"/>
    </source>
</evidence>
<dbReference type="Proteomes" id="UP000502498">
    <property type="component" value="Chromosome"/>
</dbReference>
<comment type="pathway">
    <text evidence="1 8">Porphyrin-containing compound metabolism; protoporphyrin-IX biosynthesis; 5-aminolevulinate from L-glutamyl-tRNA(Glu): step 1/2.</text>
</comment>
<evidence type="ECO:0000256" key="6">
    <source>
        <dbReference type="ARBA" id="ARBA00023244"/>
    </source>
</evidence>
<accession>A0A7D4PU30</accession>
<evidence type="ECO:0000256" key="5">
    <source>
        <dbReference type="ARBA" id="ARBA00023002"/>
    </source>
</evidence>
<name>A0A7D4PU30_9MICO</name>
<feature type="binding site" evidence="8 10">
    <location>
        <position position="122"/>
    </location>
    <ligand>
        <name>substrate</name>
    </ligand>
</feature>
<dbReference type="SUPFAM" id="SSF51735">
    <property type="entry name" value="NAD(P)-binding Rossmann-fold domains"/>
    <property type="match status" value="1"/>
</dbReference>
<dbReference type="Pfam" id="PF01488">
    <property type="entry name" value="Shikimate_DH"/>
    <property type="match status" value="1"/>
</dbReference>
<comment type="function">
    <text evidence="8">Catalyzes the NADPH-dependent reduction of glutamyl-tRNA(Glu) to glutamate 1-semialdehyde (GSA).</text>
</comment>
<dbReference type="AlphaFoldDB" id="A0A7D4PU30"/>
<evidence type="ECO:0000313" key="17">
    <source>
        <dbReference type="Proteomes" id="UP000502498"/>
    </source>
</evidence>
<feature type="binding site" evidence="8 11">
    <location>
        <begin position="191"/>
        <end position="196"/>
    </location>
    <ligand>
        <name>NADP(+)</name>
        <dbReference type="ChEBI" id="CHEBI:58349"/>
    </ligand>
</feature>
<comment type="miscellaneous">
    <text evidence="8">During catalysis, the active site Cys acts as a nucleophile attacking the alpha-carbonyl group of tRNA-bound glutamate with the formation of a thioester intermediate between enzyme and glutamate, and the concomitant release of tRNA(Glu). The thioester intermediate is finally reduced by direct hydride transfer from NADPH, to form the product GSA.</text>
</comment>
<dbReference type="InterPro" id="IPR036291">
    <property type="entry name" value="NAD(P)-bd_dom_sf"/>
</dbReference>
<evidence type="ECO:0000256" key="3">
    <source>
        <dbReference type="ARBA" id="ARBA00012970"/>
    </source>
</evidence>
<feature type="binding site" evidence="8 10">
    <location>
        <begin position="46"/>
        <end position="49"/>
    </location>
    <ligand>
        <name>substrate</name>
    </ligand>
</feature>
<evidence type="ECO:0000259" key="14">
    <source>
        <dbReference type="Pfam" id="PF01488"/>
    </source>
</evidence>
<dbReference type="PIRSF" id="PIRSF000445">
    <property type="entry name" value="4pyrrol_synth_GluRdtase"/>
    <property type="match status" value="1"/>
</dbReference>
<dbReference type="InterPro" id="IPR015896">
    <property type="entry name" value="4pyrrol_synth_GluRdtase_dimer"/>
</dbReference>
<feature type="binding site" evidence="8 10">
    <location>
        <begin position="116"/>
        <end position="118"/>
    </location>
    <ligand>
        <name>substrate</name>
    </ligand>
</feature>
<protein>
    <recommendedName>
        <fullName evidence="3 8">Glutamyl-tRNA reductase</fullName>
        <shortName evidence="8">GluTR</shortName>
        <ecNumber evidence="3 8">1.2.1.70</ecNumber>
    </recommendedName>
</protein>
<dbReference type="Pfam" id="PF00745">
    <property type="entry name" value="GlutR_dimer"/>
    <property type="match status" value="1"/>
</dbReference>
<dbReference type="InterPro" id="IPR006151">
    <property type="entry name" value="Shikm_DH/Glu-tRNA_Rdtase"/>
</dbReference>
<feature type="domain" description="Tetrapyrrole biosynthesis glutamyl-tRNA reductase dimerisation" evidence="13">
    <location>
        <begin position="320"/>
        <end position="396"/>
    </location>
</feature>
<dbReference type="SUPFAM" id="SSF69742">
    <property type="entry name" value="Glutamyl tRNA-reductase catalytic, N-terminal domain"/>
    <property type="match status" value="1"/>
</dbReference>
<sequence>MLFCLTANHRNTEFDVLDRISRISESTAQDLVTGHEFVRGAIVLATCNRFEAYLDIDEPLTGGAALAQEAVLEALESVAGDDVASLRASATTLSGDAVVRHLFSVSSGLESMVVGEEEITGQVQRALSAARLRQTTSTHLEQVFQRAAHSTRAVRARADLGAAGRSLARLALDLADSRVTDWADVPVLLVGTGQYAATTITALRARGAADITVYSASGRAERFAARYGIRAATDLRTAIGDAEIVLTCTARYTVSAADVPANRQRLIIDLGLPRNVEADVAEVAGVDLLDLELLGRHAALPELGAGAHELVGSHAATFTAERDAAPAIVAVRRHIQEALDSELSRVRPDAAGADATAAALRHLAGVISHTPSVRAREYAAAGRLAEYEAALEMVFGVQPEAVIADDVAEDLAG</sequence>
<proteinExistence type="inferred from homology"/>